<evidence type="ECO:0000313" key="1">
    <source>
        <dbReference type="EnsemblMetazoa" id="ADIR014460-PA"/>
    </source>
</evidence>
<evidence type="ECO:0000313" key="2">
    <source>
        <dbReference type="Proteomes" id="UP000075884"/>
    </source>
</evidence>
<dbReference type="AlphaFoldDB" id="A0A182NX69"/>
<protein>
    <submittedName>
        <fullName evidence="1">Uncharacterized protein</fullName>
    </submittedName>
</protein>
<accession>A0A182NX69</accession>
<keyword evidence="2" id="KW-1185">Reference proteome</keyword>
<reference evidence="2" key="1">
    <citation type="submission" date="2013-03" db="EMBL/GenBank/DDBJ databases">
        <title>The Genome Sequence of Anopheles dirus WRAIR2.</title>
        <authorList>
            <consortium name="The Broad Institute Genomics Platform"/>
            <person name="Neafsey D.E."/>
            <person name="Walton C."/>
            <person name="Walker B."/>
            <person name="Young S.K."/>
            <person name="Zeng Q."/>
            <person name="Gargeya S."/>
            <person name="Fitzgerald M."/>
            <person name="Haas B."/>
            <person name="Abouelleil A."/>
            <person name="Allen A.W."/>
            <person name="Alvarado L."/>
            <person name="Arachchi H.M."/>
            <person name="Berlin A.M."/>
            <person name="Chapman S.B."/>
            <person name="Gainer-Dewar J."/>
            <person name="Goldberg J."/>
            <person name="Griggs A."/>
            <person name="Gujja S."/>
            <person name="Hansen M."/>
            <person name="Howarth C."/>
            <person name="Imamovic A."/>
            <person name="Ireland A."/>
            <person name="Larimer J."/>
            <person name="McCowan C."/>
            <person name="Murphy C."/>
            <person name="Pearson M."/>
            <person name="Poon T.W."/>
            <person name="Priest M."/>
            <person name="Roberts A."/>
            <person name="Saif S."/>
            <person name="Shea T."/>
            <person name="Sisk P."/>
            <person name="Sykes S."/>
            <person name="Wortman J."/>
            <person name="Nusbaum C."/>
            <person name="Birren B."/>
        </authorList>
    </citation>
    <scope>NUCLEOTIDE SEQUENCE [LARGE SCALE GENOMIC DNA]</scope>
    <source>
        <strain evidence="2">WRAIR2</strain>
    </source>
</reference>
<dbReference type="VEuPathDB" id="VectorBase:ADIR014460"/>
<organism evidence="1 2">
    <name type="scientific">Anopheles dirus</name>
    <dbReference type="NCBI Taxonomy" id="7168"/>
    <lineage>
        <taxon>Eukaryota</taxon>
        <taxon>Metazoa</taxon>
        <taxon>Ecdysozoa</taxon>
        <taxon>Arthropoda</taxon>
        <taxon>Hexapoda</taxon>
        <taxon>Insecta</taxon>
        <taxon>Pterygota</taxon>
        <taxon>Neoptera</taxon>
        <taxon>Endopterygota</taxon>
        <taxon>Diptera</taxon>
        <taxon>Nematocera</taxon>
        <taxon>Culicoidea</taxon>
        <taxon>Culicidae</taxon>
        <taxon>Anophelinae</taxon>
        <taxon>Anopheles</taxon>
    </lineage>
</organism>
<dbReference type="Proteomes" id="UP000075884">
    <property type="component" value="Unassembled WGS sequence"/>
</dbReference>
<sequence length="37" mass="3863">MKATTVGACCCRPPLSPGALQCVQSACDVDNPEQRRG</sequence>
<proteinExistence type="predicted"/>
<name>A0A182NX69_9DIPT</name>
<dbReference type="EnsemblMetazoa" id="ADIR014460-RA">
    <property type="protein sequence ID" value="ADIR014460-PA"/>
    <property type="gene ID" value="ADIR014460"/>
</dbReference>
<reference evidence="1" key="2">
    <citation type="submission" date="2020-05" db="UniProtKB">
        <authorList>
            <consortium name="EnsemblMetazoa"/>
        </authorList>
    </citation>
    <scope>IDENTIFICATION</scope>
    <source>
        <strain evidence="1">WRAIR2</strain>
    </source>
</reference>